<dbReference type="EMBL" id="CAJNOG010000393">
    <property type="protein sequence ID" value="CAF1217670.1"/>
    <property type="molecule type" value="Genomic_DNA"/>
</dbReference>
<dbReference type="Proteomes" id="UP000663845">
    <property type="component" value="Unassembled WGS sequence"/>
</dbReference>
<accession>A0A819I3G5</accession>
<organism evidence="4 5">
    <name type="scientific">Adineta steineri</name>
    <dbReference type="NCBI Taxonomy" id="433720"/>
    <lineage>
        <taxon>Eukaryota</taxon>
        <taxon>Metazoa</taxon>
        <taxon>Spiralia</taxon>
        <taxon>Gnathifera</taxon>
        <taxon>Rotifera</taxon>
        <taxon>Eurotatoria</taxon>
        <taxon>Bdelloidea</taxon>
        <taxon>Adinetida</taxon>
        <taxon>Adinetidae</taxon>
        <taxon>Adineta</taxon>
    </lineage>
</organism>
<dbReference type="Pfam" id="PF14938">
    <property type="entry name" value="SNAP"/>
    <property type="match status" value="1"/>
</dbReference>
<sequence length="818" mass="95053">MSLDELNDFQSILNKNRYFLINSFLSSTYNRETALFFSGAPNYPIDCQIQSVLFEIEIKVLSSSQFIRRPFGDVTRFSDFGAAEDETLFMINSLFQLIDITYDLNQNVWIIKLALIDEDDTRLHITHVYLAVKNSHLSSRIIKTCDLLKDDSRLDLAKLFLKNLLNGLDPHDALIPACYVALGWIALSESKNLLAIKYQNKALAIYDKLDVNDYKDLIAMSYDCLATVCTQSNEYDNALIYYANAFAIAHDCITVDRGTVHNEYHSVVLVKIARTLKIQSKFLLAWDICKSLIRNNLTQNLYIQPELRIFNSIAAAGCENISICDPTVMSDNLSKCKLWKEYLDYTLIDILEFFNIIADGYALLGNSLLNQYTCIMYKQDKNELFTNYYNIAVDCFKKRSEILVGYAPNNYSHIITCYKNIAYLSEKMLQFDQSIEYYSKAADWFLDKPNDFMNTFDVCYKKVAHIFALKEDIEKQIEAYKKIVKRQRLHRSLLNTELSLADLIFNDFLKKPSTKLAANDKRYVIVIDLYKKAIDNLPIDNEQKTMKYCFEQIAIIQGRQNNPVVSDEWLDQIIDNYQTTSNKQDKIRCNLFYCYKEMLKFFESQSCSPGEAWCFVAQNYIFREDFCVFYQIACLYCKKKEYHLASEWCKKAIEVTKFIGLAEESLVRSIAYHYKEVNDIKTGIQFYLDCIEILNCTDKTEADIVAYWYKEIAILNEDINDYEGAIEYYLKAISFFEDQCNIGDKSRIDNGLYKINALFNSYTNIANIYKNKKNDIVLADKYFDFSMKFYQHCVDQAFGKLFLFVSASSGAFTIKLLD</sequence>
<protein>
    <recommendedName>
        <fullName evidence="6">TPR repeat-containing protein</fullName>
    </recommendedName>
</protein>
<evidence type="ECO:0008006" key="6">
    <source>
        <dbReference type="Google" id="ProtNLM"/>
    </source>
</evidence>
<evidence type="ECO:0000313" key="5">
    <source>
        <dbReference type="Proteomes" id="UP000663844"/>
    </source>
</evidence>
<proteinExistence type="predicted"/>
<evidence type="ECO:0000256" key="2">
    <source>
        <dbReference type="ARBA" id="ARBA00022803"/>
    </source>
</evidence>
<reference evidence="4" key="1">
    <citation type="submission" date="2021-02" db="EMBL/GenBank/DDBJ databases">
        <authorList>
            <person name="Nowell W R."/>
        </authorList>
    </citation>
    <scope>NUCLEOTIDE SEQUENCE</scope>
</reference>
<name>A0A819I3G5_9BILA</name>
<dbReference type="Proteomes" id="UP000663844">
    <property type="component" value="Unassembled WGS sequence"/>
</dbReference>
<dbReference type="PANTHER" id="PTHR45641">
    <property type="entry name" value="TETRATRICOPEPTIDE REPEAT PROTEIN (AFU_ORTHOLOGUE AFUA_6G03870)"/>
    <property type="match status" value="1"/>
</dbReference>
<dbReference type="AlphaFoldDB" id="A0A819I3G5"/>
<dbReference type="SMART" id="SM00028">
    <property type="entry name" value="TPR"/>
    <property type="match status" value="6"/>
</dbReference>
<gene>
    <name evidence="3" type="ORF">JYZ213_LOCUS27823</name>
    <name evidence="4" type="ORF">OXD698_LOCUS24255</name>
</gene>
<dbReference type="Gene3D" id="1.25.40.10">
    <property type="entry name" value="Tetratricopeptide repeat domain"/>
    <property type="match status" value="3"/>
</dbReference>
<dbReference type="EMBL" id="CAJOAZ010002218">
    <property type="protein sequence ID" value="CAF3906836.1"/>
    <property type="molecule type" value="Genomic_DNA"/>
</dbReference>
<evidence type="ECO:0000313" key="3">
    <source>
        <dbReference type="EMBL" id="CAF1217670.1"/>
    </source>
</evidence>
<keyword evidence="2" id="KW-0802">TPR repeat</keyword>
<comment type="caution">
    <text evidence="4">The sequence shown here is derived from an EMBL/GenBank/DDBJ whole genome shotgun (WGS) entry which is preliminary data.</text>
</comment>
<dbReference type="Pfam" id="PF13181">
    <property type="entry name" value="TPR_8"/>
    <property type="match status" value="1"/>
</dbReference>
<dbReference type="PANTHER" id="PTHR45641:SF1">
    <property type="entry name" value="AAA+ ATPASE DOMAIN-CONTAINING PROTEIN"/>
    <property type="match status" value="1"/>
</dbReference>
<dbReference type="InterPro" id="IPR011990">
    <property type="entry name" value="TPR-like_helical_dom_sf"/>
</dbReference>
<dbReference type="InterPro" id="IPR019734">
    <property type="entry name" value="TPR_rpt"/>
</dbReference>
<keyword evidence="1" id="KW-0677">Repeat</keyword>
<evidence type="ECO:0000313" key="4">
    <source>
        <dbReference type="EMBL" id="CAF3906836.1"/>
    </source>
</evidence>
<evidence type="ECO:0000256" key="1">
    <source>
        <dbReference type="ARBA" id="ARBA00022737"/>
    </source>
</evidence>
<dbReference type="SUPFAM" id="SSF48452">
    <property type="entry name" value="TPR-like"/>
    <property type="match status" value="3"/>
</dbReference>